<keyword evidence="5" id="KW-1185">Reference proteome</keyword>
<dbReference type="InterPro" id="IPR036271">
    <property type="entry name" value="Tet_transcr_reg_TetR-rel_C_sf"/>
</dbReference>
<protein>
    <submittedName>
        <fullName evidence="4">TetR/AcrR family transcriptional regulator</fullName>
    </submittedName>
</protein>
<evidence type="ECO:0000256" key="1">
    <source>
        <dbReference type="ARBA" id="ARBA00023125"/>
    </source>
</evidence>
<organism evidence="4 5">
    <name type="scientific">Paenibacillus hemerocallicola</name>
    <dbReference type="NCBI Taxonomy" id="1172614"/>
    <lineage>
        <taxon>Bacteria</taxon>
        <taxon>Bacillati</taxon>
        <taxon>Bacillota</taxon>
        <taxon>Bacilli</taxon>
        <taxon>Bacillales</taxon>
        <taxon>Paenibacillaceae</taxon>
        <taxon>Paenibacillus</taxon>
    </lineage>
</organism>
<dbReference type="PRINTS" id="PR00455">
    <property type="entry name" value="HTHTETR"/>
</dbReference>
<feature type="DNA-binding region" description="H-T-H motif" evidence="2">
    <location>
        <begin position="41"/>
        <end position="60"/>
    </location>
</feature>
<dbReference type="PANTHER" id="PTHR43479">
    <property type="entry name" value="ACREF/ENVCD OPERON REPRESSOR-RELATED"/>
    <property type="match status" value="1"/>
</dbReference>
<dbReference type="RefSeq" id="WP_139600909.1">
    <property type="nucleotide sequence ID" value="NZ_VDCQ01000004.1"/>
</dbReference>
<dbReference type="PROSITE" id="PS50977">
    <property type="entry name" value="HTH_TETR_2"/>
    <property type="match status" value="1"/>
</dbReference>
<gene>
    <name evidence="4" type="ORF">FE784_04370</name>
</gene>
<dbReference type="OrthoDB" id="9814200at2"/>
<feature type="domain" description="HTH tetR-type" evidence="3">
    <location>
        <begin position="18"/>
        <end position="78"/>
    </location>
</feature>
<dbReference type="InterPro" id="IPR001647">
    <property type="entry name" value="HTH_TetR"/>
</dbReference>
<keyword evidence="1 2" id="KW-0238">DNA-binding</keyword>
<evidence type="ECO:0000256" key="2">
    <source>
        <dbReference type="PROSITE-ProRule" id="PRU00335"/>
    </source>
</evidence>
<dbReference type="EMBL" id="VDCQ01000004">
    <property type="protein sequence ID" value="TNJ67623.1"/>
    <property type="molecule type" value="Genomic_DNA"/>
</dbReference>
<dbReference type="Gene3D" id="1.10.357.10">
    <property type="entry name" value="Tetracycline Repressor, domain 2"/>
    <property type="match status" value="1"/>
</dbReference>
<reference evidence="4 5" key="1">
    <citation type="submission" date="2019-05" db="EMBL/GenBank/DDBJ databases">
        <title>We sequenced the genome of Paenibacillus hemerocallicola KCTC 33185 for further insight into its adaptation and study the phylogeny of Paenibacillus.</title>
        <authorList>
            <person name="Narsing Rao M.P."/>
        </authorList>
    </citation>
    <scope>NUCLEOTIDE SEQUENCE [LARGE SCALE GENOMIC DNA]</scope>
    <source>
        <strain evidence="4 5">KCTC 33185</strain>
    </source>
</reference>
<comment type="caution">
    <text evidence="4">The sequence shown here is derived from an EMBL/GenBank/DDBJ whole genome shotgun (WGS) entry which is preliminary data.</text>
</comment>
<sequence>MSKQPRSRSATSRDRQAAERREQLLAAAKSLFAEKGYHATSTRMISQKIGMADGLLYHYFPDGKMEMLQTIIRDGHEQRVSRIDESWFLVQDDPNVPLKQCLLDFLLTIYRILLSDKELLRIQFREQELLDGVVLNYLTESVSQRRTQMAKLLERRAALGQIREIDYEAAAVQIMSINMLIVFKTVSGIDLTDGDTESFRERLIDNLLDGWKRADSAPD</sequence>
<dbReference type="InterPro" id="IPR009057">
    <property type="entry name" value="Homeodomain-like_sf"/>
</dbReference>
<dbReference type="SUPFAM" id="SSF48498">
    <property type="entry name" value="Tetracyclin repressor-like, C-terminal domain"/>
    <property type="match status" value="1"/>
</dbReference>
<dbReference type="GO" id="GO:0003677">
    <property type="term" value="F:DNA binding"/>
    <property type="evidence" value="ECO:0007669"/>
    <property type="project" value="UniProtKB-UniRule"/>
</dbReference>
<evidence type="ECO:0000259" key="3">
    <source>
        <dbReference type="PROSITE" id="PS50977"/>
    </source>
</evidence>
<dbReference type="PANTHER" id="PTHR43479:SF11">
    <property type="entry name" value="ACREF_ENVCD OPERON REPRESSOR-RELATED"/>
    <property type="match status" value="1"/>
</dbReference>
<dbReference type="AlphaFoldDB" id="A0A5C4TER7"/>
<dbReference type="Pfam" id="PF00440">
    <property type="entry name" value="TetR_N"/>
    <property type="match status" value="1"/>
</dbReference>
<dbReference type="SUPFAM" id="SSF46689">
    <property type="entry name" value="Homeodomain-like"/>
    <property type="match status" value="1"/>
</dbReference>
<evidence type="ECO:0000313" key="5">
    <source>
        <dbReference type="Proteomes" id="UP000307943"/>
    </source>
</evidence>
<dbReference type="InterPro" id="IPR050624">
    <property type="entry name" value="HTH-type_Tx_Regulator"/>
</dbReference>
<dbReference type="Proteomes" id="UP000307943">
    <property type="component" value="Unassembled WGS sequence"/>
</dbReference>
<proteinExistence type="predicted"/>
<accession>A0A5C4TER7</accession>
<name>A0A5C4TER7_9BACL</name>
<evidence type="ECO:0000313" key="4">
    <source>
        <dbReference type="EMBL" id="TNJ67623.1"/>
    </source>
</evidence>